<evidence type="ECO:0000313" key="5">
    <source>
        <dbReference type="EMBL" id="QJC21333.1"/>
    </source>
</evidence>
<organism evidence="5 6">
    <name type="scientific">Arcanobacterium buesumense</name>
    <dbReference type="NCBI Taxonomy" id="2722751"/>
    <lineage>
        <taxon>Bacteria</taxon>
        <taxon>Bacillati</taxon>
        <taxon>Actinomycetota</taxon>
        <taxon>Actinomycetes</taxon>
        <taxon>Actinomycetales</taxon>
        <taxon>Actinomycetaceae</taxon>
        <taxon>Arcanobacterium</taxon>
    </lineage>
</organism>
<dbReference type="Gene3D" id="1.20.120.530">
    <property type="entry name" value="GntR ligand-binding domain-like"/>
    <property type="match status" value="1"/>
</dbReference>
<dbReference type="Pfam" id="PF00392">
    <property type="entry name" value="GntR"/>
    <property type="match status" value="1"/>
</dbReference>
<dbReference type="Proteomes" id="UP000502298">
    <property type="component" value="Chromosome"/>
</dbReference>
<evidence type="ECO:0000259" key="4">
    <source>
        <dbReference type="PROSITE" id="PS50949"/>
    </source>
</evidence>
<dbReference type="CDD" id="cd07377">
    <property type="entry name" value="WHTH_GntR"/>
    <property type="match status" value="1"/>
</dbReference>
<dbReference type="SUPFAM" id="SSF46785">
    <property type="entry name" value="Winged helix' DNA-binding domain"/>
    <property type="match status" value="1"/>
</dbReference>
<dbReference type="InterPro" id="IPR000524">
    <property type="entry name" value="Tscrpt_reg_HTH_GntR"/>
</dbReference>
<dbReference type="KEGG" id="arca:HC352_01555"/>
<dbReference type="InterPro" id="IPR011711">
    <property type="entry name" value="GntR_C"/>
</dbReference>
<keyword evidence="2" id="KW-0238">DNA-binding</keyword>
<dbReference type="Pfam" id="PF07729">
    <property type="entry name" value="FCD"/>
    <property type="match status" value="1"/>
</dbReference>
<keyword evidence="1" id="KW-0805">Transcription regulation</keyword>
<protein>
    <submittedName>
        <fullName evidence="5">FadR family transcriptional regulator</fullName>
    </submittedName>
</protein>
<evidence type="ECO:0000256" key="3">
    <source>
        <dbReference type="ARBA" id="ARBA00023163"/>
    </source>
</evidence>
<name>A0A6H2EK31_9ACTO</name>
<dbReference type="PANTHER" id="PTHR43537:SF5">
    <property type="entry name" value="UXU OPERON TRANSCRIPTIONAL REGULATOR"/>
    <property type="match status" value="1"/>
</dbReference>
<keyword evidence="3" id="KW-0804">Transcription</keyword>
<dbReference type="GO" id="GO:0003700">
    <property type="term" value="F:DNA-binding transcription factor activity"/>
    <property type="evidence" value="ECO:0007669"/>
    <property type="project" value="InterPro"/>
</dbReference>
<sequence length="243" mass="27744">MVKRNSRRHTHPTENWVVNALKELILERGLQSGDLLPPETVLMELLDVSRSSIREAIKVLSTLDIVEVRHGTGTYVSNMSLKPMVQSLIFRAALTPSGGLMALGDVIELRAHLDDAYAPQIVKKLAGKEHPDLHALVDRMEKYADCAEKFREADREFHKLLAKKANNLLLLQLMDAFWDIEDVVIPKLPTDSLENNKDVGIHHRLLLEAAEEGNLRLYRKRLKEHYAPLRARLPHPDYFPDEE</sequence>
<evidence type="ECO:0000256" key="1">
    <source>
        <dbReference type="ARBA" id="ARBA00023015"/>
    </source>
</evidence>
<dbReference type="InterPro" id="IPR008920">
    <property type="entry name" value="TF_FadR/GntR_C"/>
</dbReference>
<dbReference type="AlphaFoldDB" id="A0A6H2EK31"/>
<dbReference type="PROSITE" id="PS50949">
    <property type="entry name" value="HTH_GNTR"/>
    <property type="match status" value="1"/>
</dbReference>
<dbReference type="SMART" id="SM00345">
    <property type="entry name" value="HTH_GNTR"/>
    <property type="match status" value="1"/>
</dbReference>
<accession>A0A6H2EK31</accession>
<dbReference type="Gene3D" id="1.10.10.10">
    <property type="entry name" value="Winged helix-like DNA-binding domain superfamily/Winged helix DNA-binding domain"/>
    <property type="match status" value="1"/>
</dbReference>
<keyword evidence="6" id="KW-1185">Reference proteome</keyword>
<proteinExistence type="predicted"/>
<gene>
    <name evidence="5" type="ORF">HC352_01555</name>
</gene>
<evidence type="ECO:0000256" key="2">
    <source>
        <dbReference type="ARBA" id="ARBA00023125"/>
    </source>
</evidence>
<evidence type="ECO:0000313" key="6">
    <source>
        <dbReference type="Proteomes" id="UP000502298"/>
    </source>
</evidence>
<dbReference type="InterPro" id="IPR036388">
    <property type="entry name" value="WH-like_DNA-bd_sf"/>
</dbReference>
<dbReference type="EMBL" id="CP050804">
    <property type="protein sequence ID" value="QJC21333.1"/>
    <property type="molecule type" value="Genomic_DNA"/>
</dbReference>
<dbReference type="InterPro" id="IPR036390">
    <property type="entry name" value="WH_DNA-bd_sf"/>
</dbReference>
<dbReference type="PANTHER" id="PTHR43537">
    <property type="entry name" value="TRANSCRIPTIONAL REGULATOR, GNTR FAMILY"/>
    <property type="match status" value="1"/>
</dbReference>
<reference evidence="5 6" key="1">
    <citation type="submission" date="2020-03" db="EMBL/GenBank/DDBJ databases">
        <title>Complete genome of Arcanobacterium buesumensis sp. nov. strain 2701.</title>
        <authorList>
            <person name="Borowiak M."/>
            <person name="Alssahen M."/>
            <person name="Laemmler C."/>
            <person name="Malorny B."/>
            <person name="Hassan A."/>
            <person name="Prenger-Berninghoff E."/>
            <person name="Ploetz M."/>
            <person name="Abdulmawjood A."/>
        </authorList>
    </citation>
    <scope>NUCLEOTIDE SEQUENCE [LARGE SCALE GENOMIC DNA]</scope>
    <source>
        <strain evidence="5 6">2701</strain>
    </source>
</reference>
<dbReference type="SUPFAM" id="SSF48008">
    <property type="entry name" value="GntR ligand-binding domain-like"/>
    <property type="match status" value="1"/>
</dbReference>
<dbReference type="GO" id="GO:0003677">
    <property type="term" value="F:DNA binding"/>
    <property type="evidence" value="ECO:0007669"/>
    <property type="project" value="UniProtKB-KW"/>
</dbReference>
<dbReference type="SMART" id="SM00895">
    <property type="entry name" value="FCD"/>
    <property type="match status" value="1"/>
</dbReference>
<dbReference type="RefSeq" id="WP_168917274.1">
    <property type="nucleotide sequence ID" value="NZ_CP050804.1"/>
</dbReference>
<feature type="domain" description="HTH gntR-type" evidence="4">
    <location>
        <begin position="11"/>
        <end position="79"/>
    </location>
</feature>